<sequence length="133" mass="14760">MAGLCERGFLENRNTKEIRFSLPALRHASSLGDLLPGDNDADSDQDTDSLVPASAAHTQRSNSFNTSPRSDITRGKATMHEPWNDDGESLRRPSQSAERFCAISWMRPEIEVHLSDATFLLGIRTSKKLDTTD</sequence>
<reference evidence="2 3" key="1">
    <citation type="journal article" date="2022" name="Allergy">
        <title>Genome assembly and annotation of Periplaneta americana reveal a comprehensive cockroach allergen profile.</title>
        <authorList>
            <person name="Wang L."/>
            <person name="Xiong Q."/>
            <person name="Saelim N."/>
            <person name="Wang L."/>
            <person name="Nong W."/>
            <person name="Wan A.T."/>
            <person name="Shi M."/>
            <person name="Liu X."/>
            <person name="Cao Q."/>
            <person name="Hui J.H.L."/>
            <person name="Sookrung N."/>
            <person name="Leung T.F."/>
            <person name="Tungtrongchitr A."/>
            <person name="Tsui S.K.W."/>
        </authorList>
    </citation>
    <scope>NUCLEOTIDE SEQUENCE [LARGE SCALE GENOMIC DNA]</scope>
    <source>
        <strain evidence="2">PWHHKU_190912</strain>
    </source>
</reference>
<feature type="compositionally biased region" description="Basic and acidic residues" evidence="1">
    <location>
        <begin position="71"/>
        <end position="91"/>
    </location>
</feature>
<dbReference type="Proteomes" id="UP001148838">
    <property type="component" value="Unassembled WGS sequence"/>
</dbReference>
<keyword evidence="3" id="KW-1185">Reference proteome</keyword>
<evidence type="ECO:0000313" key="3">
    <source>
        <dbReference type="Proteomes" id="UP001148838"/>
    </source>
</evidence>
<feature type="compositionally biased region" description="Polar residues" evidence="1">
    <location>
        <begin position="56"/>
        <end position="70"/>
    </location>
</feature>
<protein>
    <submittedName>
        <fullName evidence="2">Uncharacterized protein</fullName>
    </submittedName>
</protein>
<name>A0ABQ8SW26_PERAM</name>
<accession>A0ABQ8SW26</accession>
<comment type="caution">
    <text evidence="2">The sequence shown here is derived from an EMBL/GenBank/DDBJ whole genome shotgun (WGS) entry which is preliminary data.</text>
</comment>
<evidence type="ECO:0000313" key="2">
    <source>
        <dbReference type="EMBL" id="KAJ4438403.1"/>
    </source>
</evidence>
<evidence type="ECO:0000256" key="1">
    <source>
        <dbReference type="SAM" id="MobiDB-lite"/>
    </source>
</evidence>
<dbReference type="EMBL" id="JAJSOF020000019">
    <property type="protein sequence ID" value="KAJ4438403.1"/>
    <property type="molecule type" value="Genomic_DNA"/>
</dbReference>
<organism evidence="2 3">
    <name type="scientific">Periplaneta americana</name>
    <name type="common">American cockroach</name>
    <name type="synonym">Blatta americana</name>
    <dbReference type="NCBI Taxonomy" id="6978"/>
    <lineage>
        <taxon>Eukaryota</taxon>
        <taxon>Metazoa</taxon>
        <taxon>Ecdysozoa</taxon>
        <taxon>Arthropoda</taxon>
        <taxon>Hexapoda</taxon>
        <taxon>Insecta</taxon>
        <taxon>Pterygota</taxon>
        <taxon>Neoptera</taxon>
        <taxon>Polyneoptera</taxon>
        <taxon>Dictyoptera</taxon>
        <taxon>Blattodea</taxon>
        <taxon>Blattoidea</taxon>
        <taxon>Blattidae</taxon>
        <taxon>Blattinae</taxon>
        <taxon>Periplaneta</taxon>
    </lineage>
</organism>
<proteinExistence type="predicted"/>
<gene>
    <name evidence="2" type="ORF">ANN_14348</name>
</gene>
<feature type="region of interest" description="Disordered" evidence="1">
    <location>
        <begin position="31"/>
        <end position="94"/>
    </location>
</feature>